<sequence length="488" mass="54673">MSSLGEELRRVLRGEVDDSSKTLEHYSRDASLFAVWPLVVVYPKDAEDICATVRFVNKKKKVPKTHISITPRAAGTDMGGGPLGDSIVLDVTKHLNRFLEIDEVEGAAGVAGHAVAEPGMFFRDFDKETKKKDLELPSYTASRELNAVGGMVANDSGGEKNLKYGKTARYVEKLDVICADGEVHHFKNLKGDELKQKLAEDSWEGSVYRRVASLVSTQEYRKVIAQHKPKVEKNSSGYALWDVGDGTTSLNLARIMVGAQGTLGIITKIWFSLVRPKPYAAMTVIFLHSLSELGEVVPEVLKHEPDSFESYDDHTFTLATKYFFELAQQMKAGIVGLGFSFLPEMWMVLTGGVPKLVLLVEFRANTQQEATKKAEELAKEVKQNRSHLKVRVAKTKRAARKYWVVRRESFNLLRKKVVGRRTAPFIDDFVVPPYSLVEFLPKLEEILSHYQLTYTVAGHVGDGNFHIIPLVDPRDPCVRKIIDELSHK</sequence>
<organism evidence="9 10">
    <name type="scientific">Candidatus Adlerbacteria bacterium RIFCSPHIGHO2_02_FULL_52_17</name>
    <dbReference type="NCBI Taxonomy" id="1797240"/>
    <lineage>
        <taxon>Bacteria</taxon>
        <taxon>Candidatus Adleribacteriota</taxon>
    </lineage>
</organism>
<dbReference type="GO" id="GO:0071949">
    <property type="term" value="F:FAD binding"/>
    <property type="evidence" value="ECO:0007669"/>
    <property type="project" value="InterPro"/>
</dbReference>
<evidence type="ECO:0000313" key="9">
    <source>
        <dbReference type="EMBL" id="OGC82898.1"/>
    </source>
</evidence>
<name>A0A1F4XMR4_9BACT</name>
<dbReference type="GO" id="GO:0004458">
    <property type="term" value="F:D-lactate dehydrogenase (cytochrome) activity"/>
    <property type="evidence" value="ECO:0007669"/>
    <property type="project" value="UniProtKB-EC"/>
</dbReference>
<evidence type="ECO:0000256" key="1">
    <source>
        <dbReference type="ARBA" id="ARBA00001974"/>
    </source>
</evidence>
<dbReference type="InterPro" id="IPR016169">
    <property type="entry name" value="FAD-bd_PCMH_sub2"/>
</dbReference>
<evidence type="ECO:0000259" key="8">
    <source>
        <dbReference type="PROSITE" id="PS51387"/>
    </source>
</evidence>
<accession>A0A1F4XMR4</accession>
<feature type="non-terminal residue" evidence="9">
    <location>
        <position position="488"/>
    </location>
</feature>
<gene>
    <name evidence="9" type="ORF">A3D68_02195</name>
</gene>
<dbReference type="InterPro" id="IPR016164">
    <property type="entry name" value="FAD-linked_Oxase-like_C"/>
</dbReference>
<dbReference type="PANTHER" id="PTHR11748">
    <property type="entry name" value="D-LACTATE DEHYDROGENASE"/>
    <property type="match status" value="1"/>
</dbReference>
<reference evidence="9 10" key="1">
    <citation type="journal article" date="2016" name="Nat. Commun.">
        <title>Thousands of microbial genomes shed light on interconnected biogeochemical processes in an aquifer system.</title>
        <authorList>
            <person name="Anantharaman K."/>
            <person name="Brown C.T."/>
            <person name="Hug L.A."/>
            <person name="Sharon I."/>
            <person name="Castelle C.J."/>
            <person name="Probst A.J."/>
            <person name="Thomas B.C."/>
            <person name="Singh A."/>
            <person name="Wilkins M.J."/>
            <person name="Karaoz U."/>
            <person name="Brodie E.L."/>
            <person name="Williams K.H."/>
            <person name="Hubbard S.S."/>
            <person name="Banfield J.F."/>
        </authorList>
    </citation>
    <scope>NUCLEOTIDE SEQUENCE [LARGE SCALE GENOMIC DNA]</scope>
</reference>
<dbReference type="Pfam" id="PF02913">
    <property type="entry name" value="FAD-oxidase_C"/>
    <property type="match status" value="1"/>
</dbReference>
<dbReference type="Pfam" id="PF01565">
    <property type="entry name" value="FAD_binding_4"/>
    <property type="match status" value="1"/>
</dbReference>
<dbReference type="EMBL" id="MEWU01000034">
    <property type="protein sequence ID" value="OGC82898.1"/>
    <property type="molecule type" value="Genomic_DNA"/>
</dbReference>
<dbReference type="PROSITE" id="PS51387">
    <property type="entry name" value="FAD_PCMH"/>
    <property type="match status" value="1"/>
</dbReference>
<keyword evidence="4" id="KW-0274">FAD</keyword>
<dbReference type="Gene3D" id="3.30.70.2740">
    <property type="match status" value="1"/>
</dbReference>
<evidence type="ECO:0000256" key="4">
    <source>
        <dbReference type="ARBA" id="ARBA00022827"/>
    </source>
</evidence>
<comment type="caution">
    <text evidence="9">The sequence shown here is derived from an EMBL/GenBank/DDBJ whole genome shotgun (WGS) entry which is preliminary data.</text>
</comment>
<keyword evidence="3" id="KW-0285">Flavoprotein</keyword>
<dbReference type="Proteomes" id="UP000177564">
    <property type="component" value="Unassembled WGS sequence"/>
</dbReference>
<evidence type="ECO:0000256" key="2">
    <source>
        <dbReference type="ARBA" id="ARBA00008000"/>
    </source>
</evidence>
<evidence type="ECO:0000256" key="6">
    <source>
        <dbReference type="ARBA" id="ARBA00023002"/>
    </source>
</evidence>
<keyword evidence="5" id="KW-0809">Transit peptide</keyword>
<dbReference type="STRING" id="1797240.A3D68_02195"/>
<comment type="similarity">
    <text evidence="2">Belongs to the FAD-binding oxidoreductase/transferase type 4 family.</text>
</comment>
<proteinExistence type="inferred from homology"/>
<dbReference type="AlphaFoldDB" id="A0A1F4XMR4"/>
<feature type="domain" description="FAD-binding PCMH-type" evidence="8">
    <location>
        <begin position="33"/>
        <end position="276"/>
    </location>
</feature>
<comment type="cofactor">
    <cofactor evidence="1">
        <name>FAD</name>
        <dbReference type="ChEBI" id="CHEBI:57692"/>
    </cofactor>
</comment>
<dbReference type="EC" id="1.1.2.4" evidence="7"/>
<dbReference type="GO" id="GO:0008720">
    <property type="term" value="F:D-lactate dehydrogenase (NAD+) activity"/>
    <property type="evidence" value="ECO:0007669"/>
    <property type="project" value="TreeGrafter"/>
</dbReference>
<keyword evidence="6" id="KW-0560">Oxidoreductase</keyword>
<dbReference type="PANTHER" id="PTHR11748:SF111">
    <property type="entry name" value="D-LACTATE DEHYDROGENASE, MITOCHONDRIAL-RELATED"/>
    <property type="match status" value="1"/>
</dbReference>
<evidence type="ECO:0000313" key="10">
    <source>
        <dbReference type="Proteomes" id="UP000177564"/>
    </source>
</evidence>
<protein>
    <recommendedName>
        <fullName evidence="7">D-lactate dehydrogenase (cytochrome)</fullName>
        <ecNumber evidence="7">1.1.2.4</ecNumber>
    </recommendedName>
</protein>
<dbReference type="InterPro" id="IPR006094">
    <property type="entry name" value="Oxid_FAD_bind_N"/>
</dbReference>
<dbReference type="InterPro" id="IPR036318">
    <property type="entry name" value="FAD-bd_PCMH-like_sf"/>
</dbReference>
<dbReference type="InterPro" id="IPR016166">
    <property type="entry name" value="FAD-bd_PCMH"/>
</dbReference>
<dbReference type="SUPFAM" id="SSF56176">
    <property type="entry name" value="FAD-binding/transporter-associated domain-like"/>
    <property type="match status" value="1"/>
</dbReference>
<dbReference type="GO" id="GO:1903457">
    <property type="term" value="P:lactate catabolic process"/>
    <property type="evidence" value="ECO:0007669"/>
    <property type="project" value="TreeGrafter"/>
</dbReference>
<evidence type="ECO:0000256" key="3">
    <source>
        <dbReference type="ARBA" id="ARBA00022630"/>
    </source>
</evidence>
<evidence type="ECO:0000256" key="5">
    <source>
        <dbReference type="ARBA" id="ARBA00022946"/>
    </source>
</evidence>
<dbReference type="SUPFAM" id="SSF55103">
    <property type="entry name" value="FAD-linked oxidases, C-terminal domain"/>
    <property type="match status" value="1"/>
</dbReference>
<dbReference type="InterPro" id="IPR004113">
    <property type="entry name" value="FAD-bd_oxidored_4_C"/>
</dbReference>
<dbReference type="Gene3D" id="3.30.465.10">
    <property type="match status" value="1"/>
</dbReference>
<evidence type="ECO:0000256" key="7">
    <source>
        <dbReference type="ARBA" id="ARBA00038897"/>
    </source>
</evidence>